<reference evidence="3" key="1">
    <citation type="submission" date="2017-04" db="EMBL/GenBank/DDBJ databases">
        <authorList>
            <person name="Varghese N."/>
            <person name="Submissions S."/>
        </authorList>
    </citation>
    <scope>NUCLEOTIDE SEQUENCE [LARGE SCALE GENOMIC DNA]</scope>
    <source>
        <strain evidence="3">DSM 9293</strain>
    </source>
</reference>
<organism evidence="2 3">
    <name type="scientific">Sulfobacillus thermosulfidooxidans (strain DSM 9293 / VKM B-1269 / AT-1)</name>
    <dbReference type="NCBI Taxonomy" id="929705"/>
    <lineage>
        <taxon>Bacteria</taxon>
        <taxon>Bacillati</taxon>
        <taxon>Bacillota</taxon>
        <taxon>Clostridia</taxon>
        <taxon>Eubacteriales</taxon>
        <taxon>Clostridiales Family XVII. Incertae Sedis</taxon>
        <taxon>Sulfobacillus</taxon>
    </lineage>
</organism>
<gene>
    <name evidence="2" type="ORF">SAMN00768000_3000</name>
</gene>
<sequence length="185" mass="21167">MDRKLWFWQTPQNVYRGFGLVVVLVIIWLWTLRLSIGLFYLHVLFASLWLGTDTFVTLFLIPGFLQTPLAAQASFFRWFLPRMMTFNPSVAFLTVLSGVALNSNTNRTLASLKNPDFVGLGFLLVVMFVIGFFKIRPVNQKILQLCQQPSVNSQTITTLHQHVLTFMRLQLIILVLIFGVMILAS</sequence>
<dbReference type="RefSeq" id="WP_020374044.1">
    <property type="nucleotide sequence ID" value="NZ_FWWY01000001.1"/>
</dbReference>
<dbReference type="AlphaFoldDB" id="A0A1W1WKD2"/>
<keyword evidence="1" id="KW-0472">Membrane</keyword>
<dbReference type="Proteomes" id="UP000192660">
    <property type="component" value="Unassembled WGS sequence"/>
</dbReference>
<dbReference type="EMBL" id="FWWY01000001">
    <property type="protein sequence ID" value="SMC06747.1"/>
    <property type="molecule type" value="Genomic_DNA"/>
</dbReference>
<evidence type="ECO:0000313" key="3">
    <source>
        <dbReference type="Proteomes" id="UP000192660"/>
    </source>
</evidence>
<accession>A0A1W1WKD2</accession>
<feature type="transmembrane region" description="Helical" evidence="1">
    <location>
        <begin position="39"/>
        <end position="65"/>
    </location>
</feature>
<protein>
    <recommendedName>
        <fullName evidence="4">DUF4149 domain-containing protein</fullName>
    </recommendedName>
</protein>
<feature type="transmembrane region" description="Helical" evidence="1">
    <location>
        <begin position="166"/>
        <end position="184"/>
    </location>
</feature>
<dbReference type="OrthoDB" id="9931456at2"/>
<dbReference type="STRING" id="28034.BFX07_10720"/>
<keyword evidence="1" id="KW-0812">Transmembrane</keyword>
<evidence type="ECO:0008006" key="4">
    <source>
        <dbReference type="Google" id="ProtNLM"/>
    </source>
</evidence>
<feature type="transmembrane region" description="Helical" evidence="1">
    <location>
        <begin position="117"/>
        <end position="135"/>
    </location>
</feature>
<keyword evidence="3" id="KW-1185">Reference proteome</keyword>
<keyword evidence="1" id="KW-1133">Transmembrane helix</keyword>
<feature type="transmembrane region" description="Helical" evidence="1">
    <location>
        <begin position="85"/>
        <end position="105"/>
    </location>
</feature>
<feature type="transmembrane region" description="Helical" evidence="1">
    <location>
        <begin position="14"/>
        <end position="32"/>
    </location>
</feature>
<evidence type="ECO:0000313" key="2">
    <source>
        <dbReference type="EMBL" id="SMC06747.1"/>
    </source>
</evidence>
<name>A0A1W1WKD2_SULTA</name>
<evidence type="ECO:0000256" key="1">
    <source>
        <dbReference type="SAM" id="Phobius"/>
    </source>
</evidence>
<proteinExistence type="predicted"/>